<dbReference type="Proteomes" id="UP001307889">
    <property type="component" value="Chromosome 1"/>
</dbReference>
<dbReference type="InterPro" id="IPR001584">
    <property type="entry name" value="Integrase_cat-core"/>
</dbReference>
<evidence type="ECO:0000313" key="2">
    <source>
        <dbReference type="EMBL" id="BES87375.1"/>
    </source>
</evidence>
<dbReference type="PROSITE" id="PS50994">
    <property type="entry name" value="INTEGRASE"/>
    <property type="match status" value="1"/>
</dbReference>
<name>A0ABN7A930_9HEMI</name>
<dbReference type="InterPro" id="IPR050951">
    <property type="entry name" value="Retrovirus_Pol_polyprotein"/>
</dbReference>
<accession>A0ABN7A930</accession>
<proteinExistence type="predicted"/>
<evidence type="ECO:0000259" key="1">
    <source>
        <dbReference type="PROSITE" id="PS50994"/>
    </source>
</evidence>
<dbReference type="Gene3D" id="3.30.420.10">
    <property type="entry name" value="Ribonuclease H-like superfamily/Ribonuclease H"/>
    <property type="match status" value="1"/>
</dbReference>
<reference evidence="2 3" key="1">
    <citation type="submission" date="2023-09" db="EMBL/GenBank/DDBJ databases">
        <title>Nesidiocoris tenuis whole genome shotgun sequence.</title>
        <authorList>
            <person name="Shibata T."/>
            <person name="Shimoda M."/>
            <person name="Kobayashi T."/>
            <person name="Uehara T."/>
        </authorList>
    </citation>
    <scope>NUCLEOTIDE SEQUENCE [LARGE SCALE GENOMIC DNA]</scope>
    <source>
        <strain evidence="2 3">Japan</strain>
    </source>
</reference>
<feature type="domain" description="Integrase catalytic" evidence="1">
    <location>
        <begin position="1"/>
        <end position="83"/>
    </location>
</feature>
<protein>
    <recommendedName>
        <fullName evidence="1">Integrase catalytic domain-containing protein</fullName>
    </recommendedName>
</protein>
<dbReference type="InterPro" id="IPR036397">
    <property type="entry name" value="RNaseH_sf"/>
</dbReference>
<dbReference type="PANTHER" id="PTHR37984">
    <property type="entry name" value="PROTEIN CBG26694"/>
    <property type="match status" value="1"/>
</dbReference>
<dbReference type="PANTHER" id="PTHR37984:SF13">
    <property type="entry name" value="RIBONUCLEASE H"/>
    <property type="match status" value="1"/>
</dbReference>
<dbReference type="EMBL" id="AP028909">
    <property type="protein sequence ID" value="BES87375.1"/>
    <property type="molecule type" value="Genomic_DNA"/>
</dbReference>
<evidence type="ECO:0000313" key="3">
    <source>
        <dbReference type="Proteomes" id="UP001307889"/>
    </source>
</evidence>
<gene>
    <name evidence="2" type="ORF">NTJ_00180</name>
</gene>
<dbReference type="InterPro" id="IPR012337">
    <property type="entry name" value="RNaseH-like_sf"/>
</dbReference>
<organism evidence="2 3">
    <name type="scientific">Nesidiocoris tenuis</name>
    <dbReference type="NCBI Taxonomy" id="355587"/>
    <lineage>
        <taxon>Eukaryota</taxon>
        <taxon>Metazoa</taxon>
        <taxon>Ecdysozoa</taxon>
        <taxon>Arthropoda</taxon>
        <taxon>Hexapoda</taxon>
        <taxon>Insecta</taxon>
        <taxon>Pterygota</taxon>
        <taxon>Neoptera</taxon>
        <taxon>Paraneoptera</taxon>
        <taxon>Hemiptera</taxon>
        <taxon>Heteroptera</taxon>
        <taxon>Panheteroptera</taxon>
        <taxon>Cimicomorpha</taxon>
        <taxon>Miridae</taxon>
        <taxon>Dicyphina</taxon>
        <taxon>Nesidiocoris</taxon>
    </lineage>
</organism>
<dbReference type="SUPFAM" id="SSF53098">
    <property type="entry name" value="Ribonuclease H-like"/>
    <property type="match status" value="1"/>
</dbReference>
<sequence length="83" mass="9343">MDEIFSRFGLPEMIVSDNGTSFTSQEFQRYIKLQGILHVTSAPNHPSTNGQVERFVHVLKQKLRALRSSPGTIQDKLNALLMA</sequence>
<keyword evidence="3" id="KW-1185">Reference proteome</keyword>